<evidence type="ECO:0000313" key="2">
    <source>
        <dbReference type="EMBL" id="MDG0814044.1"/>
    </source>
</evidence>
<name>A0A9X4L560_9BACL</name>
<reference evidence="2" key="1">
    <citation type="submission" date="2022-10" db="EMBL/GenBank/DDBJ databases">
        <title>Comparative genomic analysis of Cohnella hashimotonis sp. nov., isolated from the International Space Station.</title>
        <authorList>
            <person name="Simpson A."/>
            <person name="Venkateswaran K."/>
        </authorList>
    </citation>
    <scope>NUCLEOTIDE SEQUENCE</scope>
    <source>
        <strain evidence="2">DSM 28161</strain>
    </source>
</reference>
<proteinExistence type="predicted"/>
<keyword evidence="3" id="KW-1185">Reference proteome</keyword>
<organism evidence="2 3">
    <name type="scientific">Cohnella rhizosphaerae</name>
    <dbReference type="NCBI Taxonomy" id="1457232"/>
    <lineage>
        <taxon>Bacteria</taxon>
        <taxon>Bacillati</taxon>
        <taxon>Bacillota</taxon>
        <taxon>Bacilli</taxon>
        <taxon>Bacillales</taxon>
        <taxon>Paenibacillaceae</taxon>
        <taxon>Cohnella</taxon>
    </lineage>
</organism>
<dbReference type="EMBL" id="JAPDIA010000009">
    <property type="protein sequence ID" value="MDG0814044.1"/>
    <property type="molecule type" value="Genomic_DNA"/>
</dbReference>
<comment type="caution">
    <text evidence="2">The sequence shown here is derived from an EMBL/GenBank/DDBJ whole genome shotgun (WGS) entry which is preliminary data.</text>
</comment>
<protein>
    <submittedName>
        <fullName evidence="2">Uncharacterized protein</fullName>
    </submittedName>
</protein>
<evidence type="ECO:0000313" key="3">
    <source>
        <dbReference type="Proteomes" id="UP001153404"/>
    </source>
</evidence>
<evidence type="ECO:0000256" key="1">
    <source>
        <dbReference type="SAM" id="SignalP"/>
    </source>
</evidence>
<keyword evidence="1" id="KW-0732">Signal</keyword>
<accession>A0A9X4L560</accession>
<feature type="signal peptide" evidence="1">
    <location>
        <begin position="1"/>
        <end position="36"/>
    </location>
</feature>
<dbReference type="AlphaFoldDB" id="A0A9X4L560"/>
<dbReference type="RefSeq" id="WP_277538642.1">
    <property type="nucleotide sequence ID" value="NZ_JAPDIA010000009.1"/>
</dbReference>
<dbReference type="Proteomes" id="UP001153404">
    <property type="component" value="Unassembled WGS sequence"/>
</dbReference>
<gene>
    <name evidence="2" type="ORF">OMP40_35735</name>
</gene>
<sequence length="65" mass="6578">MHGRGIPGRWMGKLAPLLILLTLAAAAASLPQRAFAAGDAGSQQAATENAVAIAAARGGRRLADR</sequence>
<feature type="chain" id="PRO_5040980653" evidence="1">
    <location>
        <begin position="37"/>
        <end position="65"/>
    </location>
</feature>